<organism evidence="2 3">
    <name type="scientific">Crucibulum laeve</name>
    <dbReference type="NCBI Taxonomy" id="68775"/>
    <lineage>
        <taxon>Eukaryota</taxon>
        <taxon>Fungi</taxon>
        <taxon>Dikarya</taxon>
        <taxon>Basidiomycota</taxon>
        <taxon>Agaricomycotina</taxon>
        <taxon>Agaricomycetes</taxon>
        <taxon>Agaricomycetidae</taxon>
        <taxon>Agaricales</taxon>
        <taxon>Agaricineae</taxon>
        <taxon>Nidulariaceae</taxon>
        <taxon>Crucibulum</taxon>
    </lineage>
</organism>
<keyword evidence="3" id="KW-1185">Reference proteome</keyword>
<evidence type="ECO:0000256" key="1">
    <source>
        <dbReference type="SAM" id="Phobius"/>
    </source>
</evidence>
<keyword evidence="1" id="KW-0812">Transmembrane</keyword>
<protein>
    <submittedName>
        <fullName evidence="2">Uncharacterized protein</fullName>
    </submittedName>
</protein>
<evidence type="ECO:0000313" key="2">
    <source>
        <dbReference type="EMBL" id="TFK40636.1"/>
    </source>
</evidence>
<evidence type="ECO:0000313" key="3">
    <source>
        <dbReference type="Proteomes" id="UP000308652"/>
    </source>
</evidence>
<dbReference type="Proteomes" id="UP000308652">
    <property type="component" value="Unassembled WGS sequence"/>
</dbReference>
<name>A0A5C3M878_9AGAR</name>
<accession>A0A5C3M878</accession>
<proteinExistence type="predicted"/>
<sequence length="84" mass="9860">MKNTKIKSSLFLPMYSLTINGINIAKIIMGPQHELRISLMAVGPFLVKTVYDEYYICWQKLVWALLMNTIAHSYFFMWYGYISV</sequence>
<dbReference type="AlphaFoldDB" id="A0A5C3M878"/>
<keyword evidence="1" id="KW-0472">Membrane</keyword>
<gene>
    <name evidence="2" type="ORF">BDQ12DRAFT_461749</name>
</gene>
<feature type="transmembrane region" description="Helical" evidence="1">
    <location>
        <begin position="63"/>
        <end position="82"/>
    </location>
</feature>
<reference evidence="2 3" key="1">
    <citation type="journal article" date="2019" name="Nat. Ecol. Evol.">
        <title>Megaphylogeny resolves global patterns of mushroom evolution.</title>
        <authorList>
            <person name="Varga T."/>
            <person name="Krizsan K."/>
            <person name="Foldi C."/>
            <person name="Dima B."/>
            <person name="Sanchez-Garcia M."/>
            <person name="Sanchez-Ramirez S."/>
            <person name="Szollosi G.J."/>
            <person name="Szarkandi J.G."/>
            <person name="Papp V."/>
            <person name="Albert L."/>
            <person name="Andreopoulos W."/>
            <person name="Angelini C."/>
            <person name="Antonin V."/>
            <person name="Barry K.W."/>
            <person name="Bougher N.L."/>
            <person name="Buchanan P."/>
            <person name="Buyck B."/>
            <person name="Bense V."/>
            <person name="Catcheside P."/>
            <person name="Chovatia M."/>
            <person name="Cooper J."/>
            <person name="Damon W."/>
            <person name="Desjardin D."/>
            <person name="Finy P."/>
            <person name="Geml J."/>
            <person name="Haridas S."/>
            <person name="Hughes K."/>
            <person name="Justo A."/>
            <person name="Karasinski D."/>
            <person name="Kautmanova I."/>
            <person name="Kiss B."/>
            <person name="Kocsube S."/>
            <person name="Kotiranta H."/>
            <person name="LaButti K.M."/>
            <person name="Lechner B.E."/>
            <person name="Liimatainen K."/>
            <person name="Lipzen A."/>
            <person name="Lukacs Z."/>
            <person name="Mihaltcheva S."/>
            <person name="Morgado L.N."/>
            <person name="Niskanen T."/>
            <person name="Noordeloos M.E."/>
            <person name="Ohm R.A."/>
            <person name="Ortiz-Santana B."/>
            <person name="Ovrebo C."/>
            <person name="Racz N."/>
            <person name="Riley R."/>
            <person name="Savchenko A."/>
            <person name="Shiryaev A."/>
            <person name="Soop K."/>
            <person name="Spirin V."/>
            <person name="Szebenyi C."/>
            <person name="Tomsovsky M."/>
            <person name="Tulloss R.E."/>
            <person name="Uehling J."/>
            <person name="Grigoriev I.V."/>
            <person name="Vagvolgyi C."/>
            <person name="Papp T."/>
            <person name="Martin F.M."/>
            <person name="Miettinen O."/>
            <person name="Hibbett D.S."/>
            <person name="Nagy L.G."/>
        </authorList>
    </citation>
    <scope>NUCLEOTIDE SEQUENCE [LARGE SCALE GENOMIC DNA]</scope>
    <source>
        <strain evidence="2 3">CBS 166.37</strain>
    </source>
</reference>
<dbReference type="EMBL" id="ML213596">
    <property type="protein sequence ID" value="TFK40636.1"/>
    <property type="molecule type" value="Genomic_DNA"/>
</dbReference>
<keyword evidence="1" id="KW-1133">Transmembrane helix</keyword>